<dbReference type="AlphaFoldDB" id="A0A5C3QHM0"/>
<name>A0A5C3QHM0_9AGAR</name>
<reference evidence="1 2" key="1">
    <citation type="journal article" date="2019" name="Nat. Ecol. Evol.">
        <title>Megaphylogeny resolves global patterns of mushroom evolution.</title>
        <authorList>
            <person name="Varga T."/>
            <person name="Krizsan K."/>
            <person name="Foldi C."/>
            <person name="Dima B."/>
            <person name="Sanchez-Garcia M."/>
            <person name="Sanchez-Ramirez S."/>
            <person name="Szollosi G.J."/>
            <person name="Szarkandi J.G."/>
            <person name="Papp V."/>
            <person name="Albert L."/>
            <person name="Andreopoulos W."/>
            <person name="Angelini C."/>
            <person name="Antonin V."/>
            <person name="Barry K.W."/>
            <person name="Bougher N.L."/>
            <person name="Buchanan P."/>
            <person name="Buyck B."/>
            <person name="Bense V."/>
            <person name="Catcheside P."/>
            <person name="Chovatia M."/>
            <person name="Cooper J."/>
            <person name="Damon W."/>
            <person name="Desjardin D."/>
            <person name="Finy P."/>
            <person name="Geml J."/>
            <person name="Haridas S."/>
            <person name="Hughes K."/>
            <person name="Justo A."/>
            <person name="Karasinski D."/>
            <person name="Kautmanova I."/>
            <person name="Kiss B."/>
            <person name="Kocsube S."/>
            <person name="Kotiranta H."/>
            <person name="LaButti K.M."/>
            <person name="Lechner B.E."/>
            <person name="Liimatainen K."/>
            <person name="Lipzen A."/>
            <person name="Lukacs Z."/>
            <person name="Mihaltcheva S."/>
            <person name="Morgado L.N."/>
            <person name="Niskanen T."/>
            <person name="Noordeloos M.E."/>
            <person name="Ohm R.A."/>
            <person name="Ortiz-Santana B."/>
            <person name="Ovrebo C."/>
            <person name="Racz N."/>
            <person name="Riley R."/>
            <person name="Savchenko A."/>
            <person name="Shiryaev A."/>
            <person name="Soop K."/>
            <person name="Spirin V."/>
            <person name="Szebenyi C."/>
            <person name="Tomsovsky M."/>
            <person name="Tulloss R.E."/>
            <person name="Uehling J."/>
            <person name="Grigoriev I.V."/>
            <person name="Vagvolgyi C."/>
            <person name="Papp T."/>
            <person name="Martin F.M."/>
            <person name="Miettinen O."/>
            <person name="Hibbett D.S."/>
            <person name="Nagy L.G."/>
        </authorList>
    </citation>
    <scope>NUCLEOTIDE SEQUENCE [LARGE SCALE GENOMIC DNA]</scope>
    <source>
        <strain evidence="1 2">CBS 309.79</strain>
    </source>
</reference>
<protein>
    <submittedName>
        <fullName evidence="1">Uncharacterized protein</fullName>
    </submittedName>
</protein>
<evidence type="ECO:0000313" key="1">
    <source>
        <dbReference type="EMBL" id="TFL01486.1"/>
    </source>
</evidence>
<accession>A0A5C3QHM0</accession>
<organism evidence="1 2">
    <name type="scientific">Pterulicium gracile</name>
    <dbReference type="NCBI Taxonomy" id="1884261"/>
    <lineage>
        <taxon>Eukaryota</taxon>
        <taxon>Fungi</taxon>
        <taxon>Dikarya</taxon>
        <taxon>Basidiomycota</taxon>
        <taxon>Agaricomycotina</taxon>
        <taxon>Agaricomycetes</taxon>
        <taxon>Agaricomycetidae</taxon>
        <taxon>Agaricales</taxon>
        <taxon>Pleurotineae</taxon>
        <taxon>Pterulaceae</taxon>
        <taxon>Pterulicium</taxon>
    </lineage>
</organism>
<sequence>MSIIHRSGYSSGTPTVATAGESKNHELVFKMKLISAHCARTGTMVLTAITAICSVRIIRKQHRCSTYLGIESR</sequence>
<dbReference type="Proteomes" id="UP000305067">
    <property type="component" value="Unassembled WGS sequence"/>
</dbReference>
<dbReference type="EMBL" id="ML178825">
    <property type="protein sequence ID" value="TFL01486.1"/>
    <property type="molecule type" value="Genomic_DNA"/>
</dbReference>
<proteinExistence type="predicted"/>
<keyword evidence="2" id="KW-1185">Reference proteome</keyword>
<evidence type="ECO:0000313" key="2">
    <source>
        <dbReference type="Proteomes" id="UP000305067"/>
    </source>
</evidence>
<gene>
    <name evidence="1" type="ORF">BDV98DRAFT_82718</name>
</gene>